<feature type="transmembrane region" description="Helical" evidence="4">
    <location>
        <begin position="196"/>
        <end position="215"/>
    </location>
</feature>
<dbReference type="AlphaFoldDB" id="A0A2R3IWX2"/>
<dbReference type="PANTHER" id="PTHR23523">
    <property type="match status" value="1"/>
</dbReference>
<dbReference type="GO" id="GO:0016020">
    <property type="term" value="C:membrane"/>
    <property type="evidence" value="ECO:0007669"/>
    <property type="project" value="InterPro"/>
</dbReference>
<feature type="transmembrane region" description="Helical" evidence="4">
    <location>
        <begin position="302"/>
        <end position="323"/>
    </location>
</feature>
<evidence type="ECO:0000256" key="3">
    <source>
        <dbReference type="ARBA" id="ARBA00023136"/>
    </source>
</evidence>
<feature type="transmembrane region" description="Helical" evidence="4">
    <location>
        <begin position="392"/>
        <end position="411"/>
    </location>
</feature>
<feature type="transmembrane region" description="Helical" evidence="4">
    <location>
        <begin position="73"/>
        <end position="96"/>
    </location>
</feature>
<feature type="transmembrane region" description="Helical" evidence="4">
    <location>
        <begin position="165"/>
        <end position="184"/>
    </location>
</feature>
<dbReference type="NCBIfam" id="TIGR00896">
    <property type="entry name" value="CynX"/>
    <property type="match status" value="1"/>
</dbReference>
<feature type="transmembrane region" description="Helical" evidence="4">
    <location>
        <begin position="329"/>
        <end position="349"/>
    </location>
</feature>
<dbReference type="InterPro" id="IPR052524">
    <property type="entry name" value="MFS_Cyanate_Porter"/>
</dbReference>
<dbReference type="InterPro" id="IPR004747">
    <property type="entry name" value="CynX-like"/>
</dbReference>
<reference evidence="5 6" key="1">
    <citation type="submission" date="2018-02" db="EMBL/GenBank/DDBJ databases">
        <title>FDA/CDC Antimicrobial Resistant Isolate Bank Genome Sequencing.</title>
        <authorList>
            <person name="Benahmed F.H."/>
            <person name="Lutgring J.D."/>
            <person name="Yoo B."/>
            <person name="Machado M."/>
            <person name="Brown A."/>
            <person name="McAllister G."/>
            <person name="Perry A."/>
            <person name="Halpin A.L."/>
            <person name="Vavikolanu K."/>
            <person name="Ott S."/>
            <person name="Zhao X."/>
            <person name="Tallon L.J."/>
            <person name="Sadzewicz L."/>
            <person name="Aluvathingal J."/>
            <person name="Nadendla S."/>
            <person name="Voskania-kordi A."/>
            <person name="Simonyan V."/>
            <person name="Patel J."/>
            <person name="Shawar R.M."/>
        </authorList>
    </citation>
    <scope>NUCLEOTIDE SEQUENCE [LARGE SCALE GENOMIC DNA]</scope>
    <source>
        <strain evidence="5 6">AR_0356</strain>
    </source>
</reference>
<keyword evidence="1 4" id="KW-0812">Transmembrane</keyword>
<evidence type="ECO:0000313" key="5">
    <source>
        <dbReference type="EMBL" id="AVK06419.1"/>
    </source>
</evidence>
<feature type="transmembrane region" description="Helical" evidence="4">
    <location>
        <begin position="236"/>
        <end position="255"/>
    </location>
</feature>
<keyword evidence="6" id="KW-1185">Reference proteome</keyword>
<dbReference type="Pfam" id="PF07690">
    <property type="entry name" value="MFS_1"/>
    <property type="match status" value="1"/>
</dbReference>
<evidence type="ECO:0000256" key="4">
    <source>
        <dbReference type="SAM" id="Phobius"/>
    </source>
</evidence>
<evidence type="ECO:0000256" key="2">
    <source>
        <dbReference type="ARBA" id="ARBA00022989"/>
    </source>
</evidence>
<feature type="transmembrane region" description="Helical" evidence="4">
    <location>
        <begin position="275"/>
        <end position="295"/>
    </location>
</feature>
<dbReference type="Proteomes" id="UP000238390">
    <property type="component" value="Chromosome"/>
</dbReference>
<gene>
    <name evidence="5" type="ORF">CSB93_4989</name>
</gene>
<dbReference type="InterPro" id="IPR011701">
    <property type="entry name" value="MFS"/>
</dbReference>
<feature type="transmembrane region" description="Helical" evidence="4">
    <location>
        <begin position="361"/>
        <end position="380"/>
    </location>
</feature>
<proteinExistence type="predicted"/>
<protein>
    <submittedName>
        <fullName evidence="5">Cyanate transporter family protein</fullName>
    </submittedName>
</protein>
<dbReference type="EMBL" id="CP027169">
    <property type="protein sequence ID" value="AVK06419.1"/>
    <property type="molecule type" value="Genomic_DNA"/>
</dbReference>
<name>A0A2R3IWX2_9PSED</name>
<keyword evidence="2 4" id="KW-1133">Transmembrane helix</keyword>
<feature type="transmembrane region" description="Helical" evidence="4">
    <location>
        <begin position="108"/>
        <end position="126"/>
    </location>
</feature>
<keyword evidence="3 4" id="KW-0472">Membrane</keyword>
<organism evidence="5 6">
    <name type="scientific">Pseudomonas paraeruginosa</name>
    <dbReference type="NCBI Taxonomy" id="2994495"/>
    <lineage>
        <taxon>Bacteria</taxon>
        <taxon>Pseudomonadati</taxon>
        <taxon>Pseudomonadota</taxon>
        <taxon>Gammaproteobacteria</taxon>
        <taxon>Pseudomonadales</taxon>
        <taxon>Pseudomonadaceae</taxon>
        <taxon>Pseudomonas</taxon>
    </lineage>
</organism>
<evidence type="ECO:0000313" key="6">
    <source>
        <dbReference type="Proteomes" id="UP000238390"/>
    </source>
</evidence>
<dbReference type="RefSeq" id="WP_058145469.1">
    <property type="nucleotide sequence ID" value="NZ_CP027169.1"/>
</dbReference>
<accession>A0A2R3IWX2</accession>
<dbReference type="InterPro" id="IPR036259">
    <property type="entry name" value="MFS_trans_sf"/>
</dbReference>
<dbReference type="GO" id="GO:0022857">
    <property type="term" value="F:transmembrane transporter activity"/>
    <property type="evidence" value="ECO:0007669"/>
    <property type="project" value="InterPro"/>
</dbReference>
<dbReference type="PANTHER" id="PTHR23523:SF2">
    <property type="entry name" value="2-NITROIMIDAZOLE TRANSPORTER"/>
    <property type="match status" value="1"/>
</dbReference>
<dbReference type="CDD" id="cd17339">
    <property type="entry name" value="MFS_NIMT_CynX_like"/>
    <property type="match status" value="1"/>
</dbReference>
<feature type="transmembrane region" description="Helical" evidence="4">
    <location>
        <begin position="40"/>
        <end position="61"/>
    </location>
</feature>
<sequence>MTHALNARPGAHPGHPPEELLIDAEVDDEPAPPAPPLRPWLLLLGLVLVALNLRPALSSLAPLLNQVRDDTGLSAAAAGLLTTAPVLCLGLFAPLAPRLARHIGAERSVLLILFCLAGGIVLRSLFPVFGLFAGSVLAGASIGIIGVLLPGIVKRDFPRQAGVMTGVYTMALCLGAALAAGATAPLEKLFGNWELALAFWSLPAILAAAFWLPQTRQGRHAHRQAFRVVGLWRDPLAWQVTLYMGLQSSLAYIVFGWLPSILIDRGLTPVEAGLVLSGSVMLQLITALLAPWLAARAKDQRLAVILVMATTLAGLLGFLYAPLQTIWCWALLLGLGQGGTFSIALALIVLRSRDAHVASHLSGMAQGVGYTLAAMGPFMVGVVHDLSGGWNAVGYIFVGVAIAATLFGLGAGRSQYVGARSEHL</sequence>
<dbReference type="SUPFAM" id="SSF103473">
    <property type="entry name" value="MFS general substrate transporter"/>
    <property type="match status" value="1"/>
</dbReference>
<feature type="transmembrane region" description="Helical" evidence="4">
    <location>
        <begin position="132"/>
        <end position="153"/>
    </location>
</feature>
<dbReference type="Gene3D" id="1.20.1250.20">
    <property type="entry name" value="MFS general substrate transporter like domains"/>
    <property type="match status" value="2"/>
</dbReference>
<evidence type="ECO:0000256" key="1">
    <source>
        <dbReference type="ARBA" id="ARBA00022692"/>
    </source>
</evidence>